<evidence type="ECO:0000313" key="3">
    <source>
        <dbReference type="EMBL" id="GCE01967.1"/>
    </source>
</evidence>
<feature type="transmembrane region" description="Helical" evidence="2">
    <location>
        <begin position="276"/>
        <end position="296"/>
    </location>
</feature>
<feature type="transmembrane region" description="Helical" evidence="2">
    <location>
        <begin position="225"/>
        <end position="248"/>
    </location>
</feature>
<feature type="transmembrane region" description="Helical" evidence="2">
    <location>
        <begin position="142"/>
        <end position="163"/>
    </location>
</feature>
<evidence type="ECO:0000256" key="1">
    <source>
        <dbReference type="SAM" id="MobiDB-lite"/>
    </source>
</evidence>
<keyword evidence="2" id="KW-0812">Transmembrane</keyword>
<keyword evidence="2" id="KW-1133">Transmembrane helix</keyword>
<feature type="transmembrane region" description="Helical" evidence="2">
    <location>
        <begin position="91"/>
        <end position="111"/>
    </location>
</feature>
<evidence type="ECO:0000256" key="2">
    <source>
        <dbReference type="SAM" id="Phobius"/>
    </source>
</evidence>
<keyword evidence="2" id="KW-0472">Membrane</keyword>
<organism evidence="3 4">
    <name type="scientific">Embleya hyalina</name>
    <dbReference type="NCBI Taxonomy" id="516124"/>
    <lineage>
        <taxon>Bacteria</taxon>
        <taxon>Bacillati</taxon>
        <taxon>Actinomycetota</taxon>
        <taxon>Actinomycetes</taxon>
        <taxon>Kitasatosporales</taxon>
        <taxon>Streptomycetaceae</taxon>
        <taxon>Embleya</taxon>
    </lineage>
</organism>
<feature type="transmembrane region" description="Helical" evidence="2">
    <location>
        <begin position="338"/>
        <end position="353"/>
    </location>
</feature>
<feature type="transmembrane region" description="Helical" evidence="2">
    <location>
        <begin position="117"/>
        <end position="135"/>
    </location>
</feature>
<comment type="caution">
    <text evidence="3">The sequence shown here is derived from an EMBL/GenBank/DDBJ whole genome shotgun (WGS) entry which is preliminary data.</text>
</comment>
<protein>
    <submittedName>
        <fullName evidence="3">Low temperature requirement protein A</fullName>
    </submittedName>
</protein>
<dbReference type="PANTHER" id="PTHR36840">
    <property type="entry name" value="BLL5714 PROTEIN"/>
    <property type="match status" value="1"/>
</dbReference>
<feature type="region of interest" description="Disordered" evidence="1">
    <location>
        <begin position="379"/>
        <end position="401"/>
    </location>
</feature>
<feature type="transmembrane region" description="Helical" evidence="2">
    <location>
        <begin position="359"/>
        <end position="376"/>
    </location>
</feature>
<dbReference type="PANTHER" id="PTHR36840:SF1">
    <property type="entry name" value="BLL5714 PROTEIN"/>
    <property type="match status" value="1"/>
</dbReference>
<accession>A0A401Z553</accession>
<feature type="transmembrane region" description="Helical" evidence="2">
    <location>
        <begin position="57"/>
        <end position="79"/>
    </location>
</feature>
<feature type="transmembrane region" description="Helical" evidence="2">
    <location>
        <begin position="198"/>
        <end position="219"/>
    </location>
</feature>
<dbReference type="Proteomes" id="UP000286931">
    <property type="component" value="Unassembled WGS sequence"/>
</dbReference>
<evidence type="ECO:0000313" key="4">
    <source>
        <dbReference type="Proteomes" id="UP000286931"/>
    </source>
</evidence>
<dbReference type="AlphaFoldDB" id="A0A401Z553"/>
<dbReference type="EMBL" id="BIFH01000055">
    <property type="protein sequence ID" value="GCE01967.1"/>
    <property type="molecule type" value="Genomic_DNA"/>
</dbReference>
<dbReference type="InterPro" id="IPR010640">
    <property type="entry name" value="Low_temperature_requirement_A"/>
</dbReference>
<proteinExistence type="predicted"/>
<reference evidence="3 4" key="1">
    <citation type="submission" date="2018-12" db="EMBL/GenBank/DDBJ databases">
        <title>Draft genome sequence of Embleya hyalina NBRC 13850T.</title>
        <authorList>
            <person name="Komaki H."/>
            <person name="Hosoyama A."/>
            <person name="Kimura A."/>
            <person name="Ichikawa N."/>
            <person name="Tamura T."/>
        </authorList>
    </citation>
    <scope>NUCLEOTIDE SEQUENCE [LARGE SCALE GENOMIC DNA]</scope>
    <source>
        <strain evidence="3 4">NBRC 13850</strain>
    </source>
</reference>
<feature type="transmembrane region" description="Helical" evidence="2">
    <location>
        <begin position="308"/>
        <end position="326"/>
    </location>
</feature>
<dbReference type="RefSeq" id="WP_218043268.1">
    <property type="nucleotide sequence ID" value="NZ_BIFH01000055.1"/>
</dbReference>
<feature type="transmembrane region" description="Helical" evidence="2">
    <location>
        <begin position="169"/>
        <end position="186"/>
    </location>
</feature>
<dbReference type="Pfam" id="PF06772">
    <property type="entry name" value="LtrA"/>
    <property type="match status" value="1"/>
</dbReference>
<sequence>MTLPIPEPAPVAASSAPAAPVESTVRVSTLELFFDLVFVFTVTQLTAAIAHELNPTGITRVVLMLALIWWMYSGYVWLTNTVPPTTALRRTLLMVGMAGFLVVALAVPHAFDGSGEAFGFGYLMVAGVHFAMFLASGGTRQAFVRIAPFNVSSTALIVVGGFLDTDAQLAAWAAAVVVQIVTPYVAGNDGFRLSVPHFVERHGLVVIVALGESVIAIGVGAQDLALNATLIATAAATLTVCFAIWWAYFGAEDDEHAVAVLERMEPRARNLRALNVYGYVHYGLLLGMLLFAAGVKGAMAHPSDRLDTVHAGTLVGGLALFLASVVATRRTFGITPNGYRIGAVLTLLATVPIGRFGSALAQIATIAAILIVCGTLETRHRHRHPGPPDTHTGSVKAVRPR</sequence>
<keyword evidence="4" id="KW-1185">Reference proteome</keyword>
<gene>
    <name evidence="3" type="ORF">EHYA_09742</name>
</gene>
<name>A0A401Z553_9ACTN</name>